<keyword evidence="2" id="KW-1185">Reference proteome</keyword>
<dbReference type="AlphaFoldDB" id="A0AA35P737"/>
<organism evidence="1 2">
    <name type="scientific">Podarcis lilfordi</name>
    <name type="common">Lilford's wall lizard</name>
    <dbReference type="NCBI Taxonomy" id="74358"/>
    <lineage>
        <taxon>Eukaryota</taxon>
        <taxon>Metazoa</taxon>
        <taxon>Chordata</taxon>
        <taxon>Craniata</taxon>
        <taxon>Vertebrata</taxon>
        <taxon>Euteleostomi</taxon>
        <taxon>Lepidosauria</taxon>
        <taxon>Squamata</taxon>
        <taxon>Bifurcata</taxon>
        <taxon>Unidentata</taxon>
        <taxon>Episquamata</taxon>
        <taxon>Laterata</taxon>
        <taxon>Lacertibaenia</taxon>
        <taxon>Lacertidae</taxon>
        <taxon>Podarcis</taxon>
    </lineage>
</organism>
<reference evidence="1" key="1">
    <citation type="submission" date="2022-12" db="EMBL/GenBank/DDBJ databases">
        <authorList>
            <person name="Alioto T."/>
            <person name="Alioto T."/>
            <person name="Gomez Garrido J."/>
        </authorList>
    </citation>
    <scope>NUCLEOTIDE SEQUENCE</scope>
</reference>
<gene>
    <name evidence="1" type="ORF">PODLI_1B024443</name>
</gene>
<sequence>MLNQLYTFAMAGETCRLKPVILNTLTAATQAGGSGAELTATQIERARPLSPTSAQGHPQLLLQNEHYICVQFASYLGGGAYHPNGRIFLGNEMEHKDRAGLRKEAR</sequence>
<dbReference type="EMBL" id="OX395130">
    <property type="protein sequence ID" value="CAI5774668.1"/>
    <property type="molecule type" value="Genomic_DNA"/>
</dbReference>
<protein>
    <submittedName>
        <fullName evidence="1">Uncharacterized protein</fullName>
    </submittedName>
</protein>
<proteinExistence type="predicted"/>
<name>A0AA35P737_9SAUR</name>
<evidence type="ECO:0000313" key="1">
    <source>
        <dbReference type="EMBL" id="CAI5774668.1"/>
    </source>
</evidence>
<dbReference type="Proteomes" id="UP001178461">
    <property type="component" value="Chromosome 5"/>
</dbReference>
<accession>A0AA35P737</accession>
<evidence type="ECO:0000313" key="2">
    <source>
        <dbReference type="Proteomes" id="UP001178461"/>
    </source>
</evidence>